<dbReference type="InterPro" id="IPR039537">
    <property type="entry name" value="Retrotran_Ty1/copia-like"/>
</dbReference>
<feature type="domain" description="Integrase catalytic" evidence="7">
    <location>
        <begin position="348"/>
        <end position="424"/>
    </location>
</feature>
<dbReference type="InterPro" id="IPR013103">
    <property type="entry name" value="RVT_2"/>
</dbReference>
<dbReference type="Pfam" id="PF22936">
    <property type="entry name" value="Pol_BBD"/>
    <property type="match status" value="1"/>
</dbReference>
<dbReference type="PANTHER" id="PTHR42648">
    <property type="entry name" value="TRANSPOSASE, PUTATIVE-RELATED"/>
    <property type="match status" value="1"/>
</dbReference>
<dbReference type="AlphaFoldDB" id="A0A6L2L9S7"/>
<sequence>MRAILTKDKCLVAIGERPAEVTDDKWDEMDENAVANLHLALADGVLSSIEEKKTAKDIWDHLARLYEARSLHNKIFLKRKLYALRMKESTSVTEHLIITLTGNILTDSLVFNDVAVFVLERENRRNNREDRQVSLRQVEALVVTKGRSMEPGSSGSHNHGKSKTRKKKVKYYKCGKQGHFRKDCRGLNTLYPQGNVASTSNDGNALCCEATVVNEGKKIFADVWLFDTGATFHVTTRREWFHQYKSISRGRSIYSCNDHELKIIEIRSIMGKMHDGTVRTIQDVRHTKGLKKNLLSLGQLDDLGYKVEIQNKIMKIIKEQGMKILVKKKLIQGLTKETLGVPNQEEVQKGIKRQFTTAYTPQQNGVAGHMNKTLLERARAMLATTSLGKPFWAEAVNTACYVINRSPSTAVELKTPMEMWTGKPVYYSDLNIFRSLVYVMYNSQETTKLDLKSRKCLFLGYADGVKRYRLWDPTSNKVIVSRDVVFMEDNIQENEEGWHSDYVMESKVAYCLLIEEGEPSTLQEVERYRARLVVKGYAQKERIDFNEIFSPVVPMTTVRVVLALCAMNGFNLEQLDVKTAPRCWYKRFDSFIKGLGYNRLHTDPCAYFKREFEMKDLGLVNKILGMQIHRDRVSKEIWLSQKSYVKKILQRFNMQDCKLISTPFLTNVKLSSKMSPSSKKRGWRCLDKMGSKLQSVVAMSITKAEYVAAAQASKEAVWLKMLLEELGHEHEKITLF</sequence>
<dbReference type="SUPFAM" id="SSF53098">
    <property type="entry name" value="Ribonuclease H-like"/>
    <property type="match status" value="1"/>
</dbReference>
<dbReference type="GO" id="GO:0015074">
    <property type="term" value="P:DNA integration"/>
    <property type="evidence" value="ECO:0007669"/>
    <property type="project" value="InterPro"/>
</dbReference>
<dbReference type="InterPro" id="IPR054722">
    <property type="entry name" value="PolX-like_BBD"/>
</dbReference>
<gene>
    <name evidence="8" type="ORF">Tci_030551</name>
</gene>
<evidence type="ECO:0000259" key="7">
    <source>
        <dbReference type="PROSITE" id="PS50994"/>
    </source>
</evidence>
<evidence type="ECO:0000256" key="3">
    <source>
        <dbReference type="ARBA" id="ARBA00022801"/>
    </source>
</evidence>
<dbReference type="GO" id="GO:0008270">
    <property type="term" value="F:zinc ion binding"/>
    <property type="evidence" value="ECO:0007669"/>
    <property type="project" value="UniProtKB-KW"/>
</dbReference>
<dbReference type="GO" id="GO:0003676">
    <property type="term" value="F:nucleic acid binding"/>
    <property type="evidence" value="ECO:0007669"/>
    <property type="project" value="InterPro"/>
</dbReference>
<evidence type="ECO:0000256" key="2">
    <source>
        <dbReference type="ARBA" id="ARBA00022723"/>
    </source>
</evidence>
<dbReference type="PROSITE" id="PS50994">
    <property type="entry name" value="INTEGRASE"/>
    <property type="match status" value="1"/>
</dbReference>
<keyword evidence="2" id="KW-0479">Metal-binding</keyword>
<evidence type="ECO:0000256" key="4">
    <source>
        <dbReference type="PROSITE-ProRule" id="PRU00047"/>
    </source>
</evidence>
<evidence type="ECO:0000313" key="8">
    <source>
        <dbReference type="EMBL" id="GEU58573.1"/>
    </source>
</evidence>
<keyword evidence="4" id="KW-0863">Zinc-finger</keyword>
<protein>
    <submittedName>
        <fullName evidence="8">Gag-Pol polyprotein</fullName>
    </submittedName>
</protein>
<feature type="domain" description="CCHC-type" evidence="6">
    <location>
        <begin position="172"/>
        <end position="185"/>
    </location>
</feature>
<keyword evidence="1" id="KW-0645">Protease</keyword>
<dbReference type="InterPro" id="IPR036397">
    <property type="entry name" value="RNaseH_sf"/>
</dbReference>
<comment type="caution">
    <text evidence="8">The sequence shown here is derived from an EMBL/GenBank/DDBJ whole genome shotgun (WGS) entry which is preliminary data.</text>
</comment>
<evidence type="ECO:0000256" key="5">
    <source>
        <dbReference type="SAM" id="MobiDB-lite"/>
    </source>
</evidence>
<dbReference type="Pfam" id="PF14223">
    <property type="entry name" value="Retrotran_gag_2"/>
    <property type="match status" value="1"/>
</dbReference>
<dbReference type="GO" id="GO:0008233">
    <property type="term" value="F:peptidase activity"/>
    <property type="evidence" value="ECO:0007669"/>
    <property type="project" value="UniProtKB-KW"/>
</dbReference>
<reference evidence="8" key="1">
    <citation type="journal article" date="2019" name="Sci. Rep.">
        <title>Draft genome of Tanacetum cinerariifolium, the natural source of mosquito coil.</title>
        <authorList>
            <person name="Yamashiro T."/>
            <person name="Shiraishi A."/>
            <person name="Satake H."/>
            <person name="Nakayama K."/>
        </authorList>
    </citation>
    <scope>NUCLEOTIDE SEQUENCE</scope>
</reference>
<keyword evidence="3" id="KW-0378">Hydrolase</keyword>
<evidence type="ECO:0000256" key="1">
    <source>
        <dbReference type="ARBA" id="ARBA00022670"/>
    </source>
</evidence>
<dbReference type="InterPro" id="IPR036875">
    <property type="entry name" value="Znf_CCHC_sf"/>
</dbReference>
<dbReference type="InterPro" id="IPR001878">
    <property type="entry name" value="Znf_CCHC"/>
</dbReference>
<accession>A0A6L2L9S7</accession>
<dbReference type="PROSITE" id="PS50158">
    <property type="entry name" value="ZF_CCHC"/>
    <property type="match status" value="1"/>
</dbReference>
<dbReference type="PANTHER" id="PTHR42648:SF28">
    <property type="entry name" value="TRANSPOSON-ENCODED PROTEIN WITH RIBONUCLEASE H-LIKE AND RETROVIRUS ZINC FINGER-LIKE DOMAINS"/>
    <property type="match status" value="1"/>
</dbReference>
<dbReference type="Pfam" id="PF25597">
    <property type="entry name" value="SH3_retrovirus"/>
    <property type="match status" value="1"/>
</dbReference>
<dbReference type="SUPFAM" id="SSF57756">
    <property type="entry name" value="Retrovirus zinc finger-like domains"/>
    <property type="match status" value="1"/>
</dbReference>
<dbReference type="InterPro" id="IPR012337">
    <property type="entry name" value="RNaseH-like_sf"/>
</dbReference>
<dbReference type="InterPro" id="IPR057670">
    <property type="entry name" value="SH3_retrovirus"/>
</dbReference>
<keyword evidence="4" id="KW-0862">Zinc</keyword>
<feature type="region of interest" description="Disordered" evidence="5">
    <location>
        <begin position="146"/>
        <end position="168"/>
    </location>
</feature>
<dbReference type="Pfam" id="PF07727">
    <property type="entry name" value="RVT_2"/>
    <property type="match status" value="1"/>
</dbReference>
<organism evidence="8">
    <name type="scientific">Tanacetum cinerariifolium</name>
    <name type="common">Dalmatian daisy</name>
    <name type="synonym">Chrysanthemum cinerariifolium</name>
    <dbReference type="NCBI Taxonomy" id="118510"/>
    <lineage>
        <taxon>Eukaryota</taxon>
        <taxon>Viridiplantae</taxon>
        <taxon>Streptophyta</taxon>
        <taxon>Embryophyta</taxon>
        <taxon>Tracheophyta</taxon>
        <taxon>Spermatophyta</taxon>
        <taxon>Magnoliopsida</taxon>
        <taxon>eudicotyledons</taxon>
        <taxon>Gunneridae</taxon>
        <taxon>Pentapetalae</taxon>
        <taxon>asterids</taxon>
        <taxon>campanulids</taxon>
        <taxon>Asterales</taxon>
        <taxon>Asteraceae</taxon>
        <taxon>Asteroideae</taxon>
        <taxon>Anthemideae</taxon>
        <taxon>Anthemidinae</taxon>
        <taxon>Tanacetum</taxon>
    </lineage>
</organism>
<feature type="compositionally biased region" description="Basic residues" evidence="5">
    <location>
        <begin position="158"/>
        <end position="168"/>
    </location>
</feature>
<dbReference type="GO" id="GO:0006508">
    <property type="term" value="P:proteolysis"/>
    <property type="evidence" value="ECO:0007669"/>
    <property type="project" value="UniProtKB-KW"/>
</dbReference>
<dbReference type="InterPro" id="IPR001584">
    <property type="entry name" value="Integrase_cat-core"/>
</dbReference>
<dbReference type="EMBL" id="BKCJ010004026">
    <property type="protein sequence ID" value="GEU58573.1"/>
    <property type="molecule type" value="Genomic_DNA"/>
</dbReference>
<name>A0A6L2L9S7_TANCI</name>
<dbReference type="Gene3D" id="3.30.420.10">
    <property type="entry name" value="Ribonuclease H-like superfamily/Ribonuclease H"/>
    <property type="match status" value="1"/>
</dbReference>
<evidence type="ECO:0000259" key="6">
    <source>
        <dbReference type="PROSITE" id="PS50158"/>
    </source>
</evidence>
<proteinExistence type="predicted"/>